<dbReference type="PANTHER" id="PTHR36435:SF1">
    <property type="entry name" value="CAAX AMINO TERMINAL PROTEASE FAMILY PROTEIN"/>
    <property type="match status" value="1"/>
</dbReference>
<name>A0A3Q9HT30_9FIRM</name>
<dbReference type="InterPro" id="IPR003675">
    <property type="entry name" value="Rce1/LyrA-like_dom"/>
</dbReference>
<dbReference type="Proteomes" id="UP000267250">
    <property type="component" value="Chromosome"/>
</dbReference>
<feature type="transmembrane region" description="Helical" evidence="1">
    <location>
        <begin position="21"/>
        <end position="39"/>
    </location>
</feature>
<keyword evidence="4" id="KW-1185">Reference proteome</keyword>
<organism evidence="3 4">
    <name type="scientific">Anoxybacter fermentans</name>
    <dbReference type="NCBI Taxonomy" id="1323375"/>
    <lineage>
        <taxon>Bacteria</taxon>
        <taxon>Bacillati</taxon>
        <taxon>Bacillota</taxon>
        <taxon>Clostridia</taxon>
        <taxon>Halanaerobiales</taxon>
        <taxon>Anoxybacter</taxon>
    </lineage>
</organism>
<evidence type="ECO:0000256" key="1">
    <source>
        <dbReference type="SAM" id="Phobius"/>
    </source>
</evidence>
<dbReference type="PANTHER" id="PTHR36435">
    <property type="entry name" value="SLR1288 PROTEIN"/>
    <property type="match status" value="1"/>
</dbReference>
<gene>
    <name evidence="3" type="ORF">BBF96_15545</name>
</gene>
<feature type="transmembrane region" description="Helical" evidence="1">
    <location>
        <begin position="172"/>
        <end position="189"/>
    </location>
</feature>
<feature type="transmembrane region" description="Helical" evidence="1">
    <location>
        <begin position="45"/>
        <end position="67"/>
    </location>
</feature>
<accession>A0A3Q9HT30</accession>
<evidence type="ECO:0000313" key="3">
    <source>
        <dbReference type="EMBL" id="AZR74662.1"/>
    </source>
</evidence>
<reference evidence="3 4" key="1">
    <citation type="submission" date="2016-07" db="EMBL/GenBank/DDBJ databases">
        <title>Genome and transcriptome analysis of iron-reducing fermentative bacteria Anoxybacter fermentans.</title>
        <authorList>
            <person name="Zeng X."/>
            <person name="Shao Z."/>
        </authorList>
    </citation>
    <scope>NUCLEOTIDE SEQUENCE [LARGE SCALE GENOMIC DNA]</scope>
    <source>
        <strain evidence="3 4">DY22613</strain>
    </source>
</reference>
<protein>
    <recommendedName>
        <fullName evidence="2">CAAX prenyl protease 2/Lysostaphin resistance protein A-like domain-containing protein</fullName>
    </recommendedName>
</protein>
<dbReference type="Pfam" id="PF02517">
    <property type="entry name" value="Rce1-like"/>
    <property type="match status" value="1"/>
</dbReference>
<dbReference type="AlphaFoldDB" id="A0A3Q9HT30"/>
<dbReference type="KEGG" id="aft:BBF96_15545"/>
<keyword evidence="1" id="KW-0472">Membrane</keyword>
<keyword evidence="1" id="KW-0812">Transmembrane</keyword>
<feature type="transmembrane region" description="Helical" evidence="1">
    <location>
        <begin position="233"/>
        <end position="255"/>
    </location>
</feature>
<feature type="transmembrane region" description="Helical" evidence="1">
    <location>
        <begin position="210"/>
        <end position="227"/>
    </location>
</feature>
<evidence type="ECO:0000313" key="4">
    <source>
        <dbReference type="Proteomes" id="UP000267250"/>
    </source>
</evidence>
<feature type="transmembrane region" description="Helical" evidence="1">
    <location>
        <begin position="87"/>
        <end position="104"/>
    </location>
</feature>
<dbReference type="InterPro" id="IPR052710">
    <property type="entry name" value="CAAX_protease"/>
</dbReference>
<dbReference type="GO" id="GO:0004175">
    <property type="term" value="F:endopeptidase activity"/>
    <property type="evidence" value="ECO:0007669"/>
    <property type="project" value="UniProtKB-ARBA"/>
</dbReference>
<feature type="transmembrane region" description="Helical" evidence="1">
    <location>
        <begin position="116"/>
        <end position="136"/>
    </location>
</feature>
<evidence type="ECO:0000259" key="2">
    <source>
        <dbReference type="Pfam" id="PF02517"/>
    </source>
</evidence>
<feature type="domain" description="CAAX prenyl protease 2/Lysostaphin resistance protein A-like" evidence="2">
    <location>
        <begin position="176"/>
        <end position="273"/>
    </location>
</feature>
<feature type="transmembrane region" description="Helical" evidence="1">
    <location>
        <begin position="148"/>
        <end position="166"/>
    </location>
</feature>
<dbReference type="RefSeq" id="WP_127018029.1">
    <property type="nucleotide sequence ID" value="NZ_CP016379.1"/>
</dbReference>
<dbReference type="EMBL" id="CP016379">
    <property type="protein sequence ID" value="AZR74662.1"/>
    <property type="molecule type" value="Genomic_DNA"/>
</dbReference>
<keyword evidence="1" id="KW-1133">Transmembrane helix</keyword>
<dbReference type="OrthoDB" id="9782250at2"/>
<proteinExistence type="predicted"/>
<sequence length="273" mass="32282">MKFFLEHFKKLIWLIRENKAVWFYLLLVVIGFPFLQIYYYQKSIFSAMLLLVIYLFSMLIMLALIYFPTAKISVEEKKIAAYKLSPYLTLFLLLLYQIMVRFIIRNFSFMYRKLVLKIIWVIGLNLLVILYGHIVLKIKFKDLGFGWRHIYIIVPLCLVGTLDVVFKGFKDFSDGVLLVIFHKFIAAFYEEILYRGYLFTTLRRIFKKPVNAIVISGILFGFSHVSVLSNEPILKQILIRIETCFFGMIFSFIYYKTKSLIPSTVYHAVINLL</sequence>
<dbReference type="GO" id="GO:0080120">
    <property type="term" value="P:CAAX-box protein maturation"/>
    <property type="evidence" value="ECO:0007669"/>
    <property type="project" value="UniProtKB-ARBA"/>
</dbReference>